<evidence type="ECO:0000256" key="8">
    <source>
        <dbReference type="SAM" id="MobiDB-lite"/>
    </source>
</evidence>
<keyword evidence="3 7" id="KW-0378">Hydrolase</keyword>
<dbReference type="PROSITE" id="PS51257">
    <property type="entry name" value="PROKAR_LIPOPROTEIN"/>
    <property type="match status" value="1"/>
</dbReference>
<evidence type="ECO:0000256" key="5">
    <source>
        <dbReference type="ARBA" id="ARBA00023295"/>
    </source>
</evidence>
<dbReference type="Pfam" id="PF00704">
    <property type="entry name" value="Glyco_hydro_18"/>
    <property type="match status" value="1"/>
</dbReference>
<evidence type="ECO:0000256" key="9">
    <source>
        <dbReference type="SAM" id="SignalP"/>
    </source>
</evidence>
<proteinExistence type="predicted"/>
<keyword evidence="6" id="KW-0624">Polysaccharide degradation</keyword>
<feature type="compositionally biased region" description="Acidic residues" evidence="8">
    <location>
        <begin position="60"/>
        <end position="71"/>
    </location>
</feature>
<dbReference type="Gene3D" id="3.10.50.10">
    <property type="match status" value="2"/>
</dbReference>
<comment type="catalytic activity">
    <reaction evidence="1">
        <text>Random endo-hydrolysis of N-acetyl-beta-D-glucosaminide (1-&gt;4)-beta-linkages in chitin and chitodextrins.</text>
        <dbReference type="EC" id="3.2.1.14"/>
    </reaction>
</comment>
<organism evidence="11 12">
    <name type="scientific">Cysteiniphilum litorale</name>
    <dbReference type="NCBI Taxonomy" id="2056700"/>
    <lineage>
        <taxon>Bacteria</taxon>
        <taxon>Pseudomonadati</taxon>
        <taxon>Pseudomonadota</taxon>
        <taxon>Gammaproteobacteria</taxon>
        <taxon>Thiotrichales</taxon>
        <taxon>Fastidiosibacteraceae</taxon>
        <taxon>Cysteiniphilum</taxon>
    </lineage>
</organism>
<evidence type="ECO:0000313" key="11">
    <source>
        <dbReference type="EMBL" id="GGF86840.1"/>
    </source>
</evidence>
<dbReference type="GO" id="GO:0006032">
    <property type="term" value="P:chitin catabolic process"/>
    <property type="evidence" value="ECO:0007669"/>
    <property type="project" value="UniProtKB-KW"/>
</dbReference>
<dbReference type="AlphaFoldDB" id="A0A8J2Z0X6"/>
<feature type="compositionally biased region" description="Low complexity" evidence="8">
    <location>
        <begin position="47"/>
        <end position="59"/>
    </location>
</feature>
<dbReference type="InterPro" id="IPR011583">
    <property type="entry name" value="Chitinase_II/V-like_cat"/>
</dbReference>
<dbReference type="InterPro" id="IPR029070">
    <property type="entry name" value="Chitinase_insertion_sf"/>
</dbReference>
<accession>A0A8J2Z0X6</accession>
<evidence type="ECO:0000313" key="12">
    <source>
        <dbReference type="Proteomes" id="UP000636949"/>
    </source>
</evidence>
<dbReference type="PROSITE" id="PS51910">
    <property type="entry name" value="GH18_2"/>
    <property type="match status" value="1"/>
</dbReference>
<dbReference type="InterPro" id="IPR001223">
    <property type="entry name" value="Glyco_hydro18_cat"/>
</dbReference>
<keyword evidence="4" id="KW-0146">Chitin degradation</keyword>
<comment type="caution">
    <text evidence="11">The sequence shown here is derived from an EMBL/GenBank/DDBJ whole genome shotgun (WGS) entry which is preliminary data.</text>
</comment>
<dbReference type="InterPro" id="IPR050314">
    <property type="entry name" value="Glycosyl_Hydrlase_18"/>
</dbReference>
<dbReference type="SMART" id="SM00636">
    <property type="entry name" value="Glyco_18"/>
    <property type="match status" value="1"/>
</dbReference>
<dbReference type="Gene3D" id="3.20.20.80">
    <property type="entry name" value="Glycosidases"/>
    <property type="match status" value="2"/>
</dbReference>
<dbReference type="InterPro" id="IPR001579">
    <property type="entry name" value="Glyco_hydro_18_chit_AS"/>
</dbReference>
<evidence type="ECO:0000259" key="10">
    <source>
        <dbReference type="PROSITE" id="PS51910"/>
    </source>
</evidence>
<dbReference type="SUPFAM" id="SSF51445">
    <property type="entry name" value="(Trans)glycosidases"/>
    <property type="match status" value="1"/>
</dbReference>
<dbReference type="GO" id="GO:0008061">
    <property type="term" value="F:chitin binding"/>
    <property type="evidence" value="ECO:0007669"/>
    <property type="project" value="InterPro"/>
</dbReference>
<dbReference type="PROSITE" id="PS01095">
    <property type="entry name" value="GH18_1"/>
    <property type="match status" value="1"/>
</dbReference>
<dbReference type="EMBL" id="BMJS01000001">
    <property type="protein sequence ID" value="GGF86840.1"/>
    <property type="molecule type" value="Genomic_DNA"/>
</dbReference>
<evidence type="ECO:0000256" key="7">
    <source>
        <dbReference type="RuleBase" id="RU000489"/>
    </source>
</evidence>
<feature type="region of interest" description="Disordered" evidence="8">
    <location>
        <begin position="21"/>
        <end position="73"/>
    </location>
</feature>
<protein>
    <recommendedName>
        <fullName evidence="2">chitinase</fullName>
        <ecNumber evidence="2">3.2.1.14</ecNumber>
    </recommendedName>
</protein>
<keyword evidence="9" id="KW-0732">Signal</keyword>
<dbReference type="GO" id="GO:0000272">
    <property type="term" value="P:polysaccharide catabolic process"/>
    <property type="evidence" value="ECO:0007669"/>
    <property type="project" value="UniProtKB-KW"/>
</dbReference>
<keyword evidence="12" id="KW-1185">Reference proteome</keyword>
<dbReference type="GO" id="GO:0008843">
    <property type="term" value="F:endochitinase activity"/>
    <property type="evidence" value="ECO:0007669"/>
    <property type="project" value="UniProtKB-EC"/>
</dbReference>
<dbReference type="RefSeq" id="WP_117001363.1">
    <property type="nucleotide sequence ID" value="NZ_BMJS01000001.1"/>
</dbReference>
<evidence type="ECO:0000256" key="6">
    <source>
        <dbReference type="ARBA" id="ARBA00023326"/>
    </source>
</evidence>
<dbReference type="Proteomes" id="UP000636949">
    <property type="component" value="Unassembled WGS sequence"/>
</dbReference>
<keyword evidence="6" id="KW-0119">Carbohydrate metabolism</keyword>
<dbReference type="PANTHER" id="PTHR11177">
    <property type="entry name" value="CHITINASE"/>
    <property type="match status" value="1"/>
</dbReference>
<feature type="signal peptide" evidence="9">
    <location>
        <begin position="1"/>
        <end position="18"/>
    </location>
</feature>
<evidence type="ECO:0000256" key="3">
    <source>
        <dbReference type="ARBA" id="ARBA00022801"/>
    </source>
</evidence>
<dbReference type="EC" id="3.2.1.14" evidence="2"/>
<evidence type="ECO:0000256" key="1">
    <source>
        <dbReference type="ARBA" id="ARBA00000822"/>
    </source>
</evidence>
<evidence type="ECO:0000256" key="4">
    <source>
        <dbReference type="ARBA" id="ARBA00023024"/>
    </source>
</evidence>
<keyword evidence="5 7" id="KW-0326">Glycosidase</keyword>
<feature type="chain" id="PRO_5035147388" description="chitinase" evidence="9">
    <location>
        <begin position="19"/>
        <end position="739"/>
    </location>
</feature>
<feature type="compositionally biased region" description="Low complexity" evidence="8">
    <location>
        <begin position="29"/>
        <end position="38"/>
    </location>
</feature>
<gene>
    <name evidence="11" type="ORF">GCM10010995_00190</name>
</gene>
<sequence>MKLSKLYFLTLTALIISACGGGSDGASNETSPTSTPTSESDHQTLPSSENTTIGNTENTENTESEVPETEVEPTPIPSINIVQFIANGIPETADGTVNFIKPNQEVVSYNLSEMRSQSGVTLASNDYSVESTILYEGINYVLTTASISIHSGMTSPVSLNYNALAAEAGVIHITLNNLPSGSTERLVSIYDNESNLVSSQMTNNFNVTLSLNPGTYTISYQGYLDNANNRYYSANNTNNITVTAASTQDLAISYAVDNVFYEVGAYYPAWGTYGRDHQIHHLDAKDLDVLYYAFLNFNANGIVTLGDGYADTEKRFTTDVTTTHGTYKAGTWYGEGSNKPFYGNLERIQQLKTLAKNQYNNDLIAVFSIGGWTWSGNFPSVAADPQKRLAFANSATALVEQYNMDGLDLDWEFPVWGVQNEHINAANTAIAAQGAGITNEQKQAILDQYLQYNDAANYVELIKVVRQKLDNLSNTTGKTYHLSIAINQAPENIALNHYSQMLPYLDSVNIMSYDAAGTWDSTTGHQSPLSATEGADAPNYTTTKGQWNLISSVAALNAEGVSNQKIIAGIPLYGRQWVEVDVGLAHIPGVYQSGITGPGEWENGSLGYNCLMGDSFSNVKDNEVCTSFANTASDYTYILVRDNNNVLRSVGNFGEVGINGYTVSGVTYPFDRIVESYYYNPLSRMFITYDSATMVKIKAHWLKQQGLKGAMFWDTSGDAPNPETNPDPSLIDALANTFN</sequence>
<reference evidence="11" key="1">
    <citation type="journal article" date="2014" name="Int. J. Syst. Evol. Microbiol.">
        <title>Complete genome sequence of Corynebacterium casei LMG S-19264T (=DSM 44701T), isolated from a smear-ripened cheese.</title>
        <authorList>
            <consortium name="US DOE Joint Genome Institute (JGI-PGF)"/>
            <person name="Walter F."/>
            <person name="Albersmeier A."/>
            <person name="Kalinowski J."/>
            <person name="Ruckert C."/>
        </authorList>
    </citation>
    <scope>NUCLEOTIDE SEQUENCE</scope>
    <source>
        <strain evidence="11">CGMCC 1.15758</strain>
    </source>
</reference>
<reference evidence="11" key="2">
    <citation type="submission" date="2020-09" db="EMBL/GenBank/DDBJ databases">
        <authorList>
            <person name="Sun Q."/>
            <person name="Zhou Y."/>
        </authorList>
    </citation>
    <scope>NUCLEOTIDE SEQUENCE</scope>
    <source>
        <strain evidence="11">CGMCC 1.15758</strain>
    </source>
</reference>
<evidence type="ECO:0000256" key="2">
    <source>
        <dbReference type="ARBA" id="ARBA00012729"/>
    </source>
</evidence>
<dbReference type="PANTHER" id="PTHR11177:SF317">
    <property type="entry name" value="CHITINASE 12-RELATED"/>
    <property type="match status" value="1"/>
</dbReference>
<feature type="domain" description="GH18" evidence="10">
    <location>
        <begin position="261"/>
        <end position="739"/>
    </location>
</feature>
<dbReference type="InterPro" id="IPR017853">
    <property type="entry name" value="GH"/>
</dbReference>
<name>A0A8J2Z0X6_9GAMM</name>
<dbReference type="OrthoDB" id="9775889at2"/>